<dbReference type="GO" id="GO:0016491">
    <property type="term" value="F:oxidoreductase activity"/>
    <property type="evidence" value="ECO:0007669"/>
    <property type="project" value="UniProtKB-KW"/>
</dbReference>
<dbReference type="SUPFAM" id="SSF51735">
    <property type="entry name" value="NAD(P)-binding Rossmann-fold domains"/>
    <property type="match status" value="1"/>
</dbReference>
<dbReference type="PRINTS" id="PR00080">
    <property type="entry name" value="SDRFAMILY"/>
</dbReference>
<reference evidence="2 3" key="1">
    <citation type="submission" date="2019-08" db="EMBL/GenBank/DDBJ databases">
        <title>A chromosome-level genome assembly, high-density linkage maps, and genome scans reveal the genomic architecture of hybrid incompatibilities underlying speciation via character displacement in darters (Percidae: Etheostominae).</title>
        <authorList>
            <person name="Moran R.L."/>
            <person name="Catchen J.M."/>
            <person name="Fuller R.C."/>
        </authorList>
    </citation>
    <scope>NUCLEOTIDE SEQUENCE [LARGE SCALE GENOMIC DNA]</scope>
    <source>
        <strain evidence="2">EspeVRDwgs_2016</strain>
        <tissue evidence="2">Muscle</tissue>
    </source>
</reference>
<evidence type="ECO:0000313" key="2">
    <source>
        <dbReference type="EMBL" id="KAA8582187.1"/>
    </source>
</evidence>
<dbReference type="AlphaFoldDB" id="A0A5J5CKE8"/>
<evidence type="ECO:0000313" key="3">
    <source>
        <dbReference type="Proteomes" id="UP000327493"/>
    </source>
</evidence>
<dbReference type="Gene3D" id="3.40.50.720">
    <property type="entry name" value="NAD(P)-binding Rossmann-like Domain"/>
    <property type="match status" value="1"/>
</dbReference>
<dbReference type="CDD" id="cd05332">
    <property type="entry name" value="11beta-HSD1_like_SDR_c"/>
    <property type="match status" value="1"/>
</dbReference>
<dbReference type="InterPro" id="IPR053011">
    <property type="entry name" value="SDR_family_member_7"/>
</dbReference>
<keyword evidence="1" id="KW-0560">Oxidoreductase</keyword>
<protein>
    <recommendedName>
        <fullName evidence="4">Dehydrogenase/reductase SDR family member 7</fullName>
    </recommendedName>
</protein>
<dbReference type="InterPro" id="IPR036291">
    <property type="entry name" value="NAD(P)-bd_dom_sf"/>
</dbReference>
<dbReference type="PROSITE" id="PS00061">
    <property type="entry name" value="ADH_SHORT"/>
    <property type="match status" value="1"/>
</dbReference>
<sequence>MDCCIVSALCCFVSLYFLIHLLCFIFADADFTLLWASLLGHRPENKLKGLVVWVTGASSGIGEELAHQLARCGSRLILSARRQDELNRVKRCCLEGSGLQDEDIRVLPLDLLDRTSHEEKTKAAIQYFGHIDVLINNGGRSQRSLCLETSVDVYQALMELNFLGTVSITKQVLPHMTQRGTGSIVTVSSVVGLAGAPLATGYSASKHALQGFFNSLRTEMTDFPNILISTVCPGPVQSQIVQNAFTEELNKPVAAAGNQEHKMPTTRCVRLMLVGISNGVKEMWIAQQPFLLFYYAWQYAPTFAWFITNMLGRKRVQNFKAGLELPGKVCPLASHSLSIQTAYLHQLLLQGQDSPCVGPLALVMSSEVSSCTEGPNCPKVNRNQSSGNKGLSCSKRDGSKGTVLHPVGSLYPLLATRYPDPEAAVAAGQREPYFRKDCPSPQSLAERPLSAALHVQAGPLLSLMPLSAWLVEVVMGVNDAREHISGIRVDLHCKGSTRGEGIPPVQVKALGETKPLRALKSSLKHLIHPPCLHCVARCLLQLQTL</sequence>
<gene>
    <name evidence="2" type="ORF">FQN60_008927</name>
</gene>
<dbReference type="InterPro" id="IPR020904">
    <property type="entry name" value="Sc_DH/Rdtase_CS"/>
</dbReference>
<evidence type="ECO:0008006" key="4">
    <source>
        <dbReference type="Google" id="ProtNLM"/>
    </source>
</evidence>
<evidence type="ECO:0000256" key="1">
    <source>
        <dbReference type="ARBA" id="ARBA00023002"/>
    </source>
</evidence>
<comment type="caution">
    <text evidence="2">The sequence shown here is derived from an EMBL/GenBank/DDBJ whole genome shotgun (WGS) entry which is preliminary data.</text>
</comment>
<organism evidence="2 3">
    <name type="scientific">Etheostoma spectabile</name>
    <name type="common">orangethroat darter</name>
    <dbReference type="NCBI Taxonomy" id="54343"/>
    <lineage>
        <taxon>Eukaryota</taxon>
        <taxon>Metazoa</taxon>
        <taxon>Chordata</taxon>
        <taxon>Craniata</taxon>
        <taxon>Vertebrata</taxon>
        <taxon>Euteleostomi</taxon>
        <taxon>Actinopterygii</taxon>
        <taxon>Neopterygii</taxon>
        <taxon>Teleostei</taxon>
        <taxon>Neoteleostei</taxon>
        <taxon>Acanthomorphata</taxon>
        <taxon>Eupercaria</taxon>
        <taxon>Perciformes</taxon>
        <taxon>Percoidei</taxon>
        <taxon>Percidae</taxon>
        <taxon>Etheostomatinae</taxon>
        <taxon>Etheostoma</taxon>
    </lineage>
</organism>
<dbReference type="PRINTS" id="PR00081">
    <property type="entry name" value="GDHRDH"/>
</dbReference>
<dbReference type="PANTHER" id="PTHR44269:SF1">
    <property type="entry name" value="DEHYDROGENASE_REDUCTASE SDR FAMILY MEMBER 7"/>
    <property type="match status" value="1"/>
</dbReference>
<dbReference type="EMBL" id="VOFY01000020">
    <property type="protein sequence ID" value="KAA8582187.1"/>
    <property type="molecule type" value="Genomic_DNA"/>
</dbReference>
<proteinExistence type="predicted"/>
<dbReference type="Proteomes" id="UP000327493">
    <property type="component" value="Chromosome 20"/>
</dbReference>
<accession>A0A5J5CKE8</accession>
<dbReference type="Pfam" id="PF00106">
    <property type="entry name" value="adh_short"/>
    <property type="match status" value="1"/>
</dbReference>
<dbReference type="InterPro" id="IPR002347">
    <property type="entry name" value="SDR_fam"/>
</dbReference>
<keyword evidence="3" id="KW-1185">Reference proteome</keyword>
<dbReference type="PANTHER" id="PTHR44269">
    <property type="entry name" value="DEHYDROGENASE/REDUCTASE SDR FAMILY MEMBER 7-RELATED"/>
    <property type="match status" value="1"/>
</dbReference>
<name>A0A5J5CKE8_9PERO</name>